<dbReference type="Pfam" id="PF13458">
    <property type="entry name" value="Peripla_BP_6"/>
    <property type="match status" value="1"/>
</dbReference>
<evidence type="ECO:0000256" key="4">
    <source>
        <dbReference type="SAM" id="SignalP"/>
    </source>
</evidence>
<comment type="caution">
    <text evidence="6">The sequence shown here is derived from an EMBL/GenBank/DDBJ whole genome shotgun (WGS) entry which is preliminary data.</text>
</comment>
<dbReference type="PANTHER" id="PTHR47235:SF1">
    <property type="entry name" value="BLR6548 PROTEIN"/>
    <property type="match status" value="1"/>
</dbReference>
<comment type="similarity">
    <text evidence="1">Belongs to the leucine-binding protein family.</text>
</comment>
<dbReference type="InterPro" id="IPR028081">
    <property type="entry name" value="Leu-bd"/>
</dbReference>
<proteinExistence type="inferred from homology"/>
<dbReference type="Proteomes" id="UP000669179">
    <property type="component" value="Unassembled WGS sequence"/>
</dbReference>
<feature type="region of interest" description="Disordered" evidence="3">
    <location>
        <begin position="368"/>
        <end position="424"/>
    </location>
</feature>
<dbReference type="EMBL" id="JAGEOJ010000002">
    <property type="protein sequence ID" value="MBO2446348.1"/>
    <property type="molecule type" value="Genomic_DNA"/>
</dbReference>
<name>A0A939T2C0_9ACTN</name>
<dbReference type="SUPFAM" id="SSF53822">
    <property type="entry name" value="Periplasmic binding protein-like I"/>
    <property type="match status" value="1"/>
</dbReference>
<gene>
    <name evidence="6" type="ORF">J4573_04550</name>
</gene>
<reference evidence="6" key="1">
    <citation type="submission" date="2021-03" db="EMBL/GenBank/DDBJ databases">
        <authorList>
            <person name="Kanchanasin P."/>
            <person name="Saeng-In P."/>
            <person name="Phongsopitanun W."/>
            <person name="Yuki M."/>
            <person name="Kudo T."/>
            <person name="Ohkuma M."/>
            <person name="Tanasupawat S."/>
        </authorList>
    </citation>
    <scope>NUCLEOTIDE SEQUENCE</scope>
    <source>
        <strain evidence="6">GKU 128</strain>
    </source>
</reference>
<organism evidence="6 7">
    <name type="scientific">Actinomadura barringtoniae</name>
    <dbReference type="NCBI Taxonomy" id="1427535"/>
    <lineage>
        <taxon>Bacteria</taxon>
        <taxon>Bacillati</taxon>
        <taxon>Actinomycetota</taxon>
        <taxon>Actinomycetes</taxon>
        <taxon>Streptosporangiales</taxon>
        <taxon>Thermomonosporaceae</taxon>
        <taxon>Actinomadura</taxon>
    </lineage>
</organism>
<evidence type="ECO:0000313" key="6">
    <source>
        <dbReference type="EMBL" id="MBO2446348.1"/>
    </source>
</evidence>
<keyword evidence="7" id="KW-1185">Reference proteome</keyword>
<evidence type="ECO:0000259" key="5">
    <source>
        <dbReference type="Pfam" id="PF13458"/>
    </source>
</evidence>
<evidence type="ECO:0000313" key="7">
    <source>
        <dbReference type="Proteomes" id="UP000669179"/>
    </source>
</evidence>
<protein>
    <submittedName>
        <fullName evidence="6">ABC transporter substrate-binding protein</fullName>
    </submittedName>
</protein>
<evidence type="ECO:0000256" key="3">
    <source>
        <dbReference type="SAM" id="MobiDB-lite"/>
    </source>
</evidence>
<feature type="chain" id="PRO_5039127056" evidence="4">
    <location>
        <begin position="25"/>
        <end position="424"/>
    </location>
</feature>
<sequence>MRTTRAIALALLLGLPLASCSAQSEVAVKEGTPGITEKACPNAVNKNHGCIYLGFVTDQSSANFKALATIATEAQRAFWHRVNLQGGIGGYDIDATSYVLDNGYDPAKNLSDVRATENKVFAYAQMFGSVPIANALPELKRENMIAVPASFTSGWVFSENVLETAASYCIEAMNGVDYAADTFPGKGFKVKSVIAVHYPGDYGGDAAGGAKRAAQQNGLKFEDVPVAPGLKPDSPAIQKIIDEQPSLVMLSVGAPDTAMVVGAASKGGYRGRYIGSNPGWSPALLQTPAGPAFEKQYWQATVAREFATDSPGHAAMRKALKDVEPSDNYVSGWILSYPLKAALEQAAASGQLSRESLMEAVRHLKPVDYEGMLPPNDPGSRRGRRESTIGHADPSQYSGIRSDADFFEGPTSKKFSFDKPCYQT</sequence>
<dbReference type="PANTHER" id="PTHR47235">
    <property type="entry name" value="BLR6548 PROTEIN"/>
    <property type="match status" value="1"/>
</dbReference>
<feature type="domain" description="Leucine-binding protein" evidence="5">
    <location>
        <begin position="51"/>
        <end position="377"/>
    </location>
</feature>
<dbReference type="RefSeq" id="WP_208253960.1">
    <property type="nucleotide sequence ID" value="NZ_JAGEOJ010000002.1"/>
</dbReference>
<evidence type="ECO:0000256" key="1">
    <source>
        <dbReference type="ARBA" id="ARBA00010062"/>
    </source>
</evidence>
<dbReference type="Gene3D" id="3.40.50.2300">
    <property type="match status" value="2"/>
</dbReference>
<dbReference type="InterPro" id="IPR028082">
    <property type="entry name" value="Peripla_BP_I"/>
</dbReference>
<keyword evidence="2 4" id="KW-0732">Signal</keyword>
<evidence type="ECO:0000256" key="2">
    <source>
        <dbReference type="ARBA" id="ARBA00022729"/>
    </source>
</evidence>
<feature type="signal peptide" evidence="4">
    <location>
        <begin position="1"/>
        <end position="24"/>
    </location>
</feature>
<accession>A0A939T2C0</accession>
<dbReference type="AlphaFoldDB" id="A0A939T2C0"/>